<protein>
    <recommendedName>
        <fullName evidence="4">Thioredoxin domain-containing protein</fullName>
    </recommendedName>
</protein>
<dbReference type="RefSeq" id="XP_011777673.1">
    <property type="nucleotide sequence ID" value="XM_011779371.1"/>
</dbReference>
<feature type="compositionally biased region" description="Polar residues" evidence="1">
    <location>
        <begin position="64"/>
        <end position="81"/>
    </location>
</feature>
<dbReference type="AlphaFoldDB" id="D0A2B5"/>
<evidence type="ECO:0000313" key="3">
    <source>
        <dbReference type="Proteomes" id="UP000002316"/>
    </source>
</evidence>
<evidence type="ECO:0008006" key="4">
    <source>
        <dbReference type="Google" id="ProtNLM"/>
    </source>
</evidence>
<organism evidence="2 3">
    <name type="scientific">Trypanosoma brucei gambiense (strain MHOM/CI/86/DAL972)</name>
    <dbReference type="NCBI Taxonomy" id="679716"/>
    <lineage>
        <taxon>Eukaryota</taxon>
        <taxon>Discoba</taxon>
        <taxon>Euglenozoa</taxon>
        <taxon>Kinetoplastea</taxon>
        <taxon>Metakinetoplastina</taxon>
        <taxon>Trypanosomatida</taxon>
        <taxon>Trypanosomatidae</taxon>
        <taxon>Trypanosoma</taxon>
    </lineage>
</organism>
<dbReference type="OrthoDB" id="2121326at2759"/>
<dbReference type="Gene3D" id="3.40.30.10">
    <property type="entry name" value="Glutaredoxin"/>
    <property type="match status" value="1"/>
</dbReference>
<proteinExistence type="predicted"/>
<accession>D0A2B5</accession>
<feature type="region of interest" description="Disordered" evidence="1">
    <location>
        <begin position="64"/>
        <end position="83"/>
    </location>
</feature>
<evidence type="ECO:0000313" key="2">
    <source>
        <dbReference type="EMBL" id="CBH15409.1"/>
    </source>
</evidence>
<reference evidence="3" key="1">
    <citation type="journal article" date="2010" name="PLoS Negl. Trop. Dis.">
        <title>The genome sequence of Trypanosoma brucei gambiense, causative agent of chronic human african trypanosomiasis.</title>
        <authorList>
            <person name="Jackson A.P."/>
            <person name="Sanders M."/>
            <person name="Berry A."/>
            <person name="McQuillan J."/>
            <person name="Aslett M.A."/>
            <person name="Quail M.A."/>
            <person name="Chukualim B."/>
            <person name="Capewell P."/>
            <person name="MacLeod A."/>
            <person name="Melville S.E."/>
            <person name="Gibson W."/>
            <person name="Barry J.D."/>
            <person name="Berriman M."/>
            <person name="Hertz-Fowler C."/>
        </authorList>
    </citation>
    <scope>NUCLEOTIDE SEQUENCE [LARGE SCALE GENOMIC DNA]</scope>
    <source>
        <strain evidence="3">MHOM/CI/86/DAL972</strain>
    </source>
</reference>
<sequence length="516" mass="55344">MVGASSKRPREHETAVEPILAGSFSGGNVSKKSFNGTVVAETDNKSLGVTATLLRDVDFNSQSSMKRSVSNNSNMVGSQNDDSNDECEGEVCELFKSPAQLGGKLQVGVDSRPDVPVSNGQKTSLHAECTNSTASVDGAITTLHTLQQLKELFHTPPVELEAQAKAPLLQLCAGETVFVVLHSNKEEIEGMLGNVTKKLSACRIFCLDLSALPLAERSGAGAQITPNSASVDRVGDVILQRVTKILDLNSLLNGTPSAEGPSQSLSIKHSSAGAQVEFENVASSAQSSAKDEICHHELTLPSMVMWRVAGGPVDEYGDITAMGSYEAIQSEVGSVPPYGKPLVVKELQTVDQLHSLSLLAPVYTVEHLLRKIGETVLFPPGNDTPSGTHTFIYMGASWCPPCMRVVASLPTMMKEGFPHSFACVVKADMDFAEPLYKFFGVEIIPTFILLNNDVLKGAGDWSAFLKGSGKCMGTCLEQLREGLRRSKIGQIQNSKVPLIQSFIDNHTKGLSFDEEF</sequence>
<dbReference type="VEuPathDB" id="TriTrypDB:Tbg972.10.4940"/>
<evidence type="ECO:0000256" key="1">
    <source>
        <dbReference type="SAM" id="MobiDB-lite"/>
    </source>
</evidence>
<dbReference type="CDD" id="cd02947">
    <property type="entry name" value="TRX_family"/>
    <property type="match status" value="1"/>
</dbReference>
<dbReference type="EMBL" id="FN554973">
    <property type="protein sequence ID" value="CBH15409.1"/>
    <property type="molecule type" value="Genomic_DNA"/>
</dbReference>
<dbReference type="SUPFAM" id="SSF52833">
    <property type="entry name" value="Thioredoxin-like"/>
    <property type="match status" value="1"/>
</dbReference>
<dbReference type="GeneID" id="23865576"/>
<dbReference type="Proteomes" id="UP000002316">
    <property type="component" value="Chromosome 10"/>
</dbReference>
<name>D0A2B5_TRYB9</name>
<gene>
    <name evidence="2" type="ORF">TbgDal_X4940</name>
</gene>
<dbReference type="InterPro" id="IPR036249">
    <property type="entry name" value="Thioredoxin-like_sf"/>
</dbReference>
<dbReference type="KEGG" id="tbg:TbgDal_X4940"/>